<gene>
    <name evidence="2" type="ORF">C6Y56_13200</name>
</gene>
<protein>
    <recommendedName>
        <fullName evidence="1">TIR domain-containing protein</fullName>
    </recommendedName>
</protein>
<feature type="domain" description="TIR" evidence="1">
    <location>
        <begin position="6"/>
        <end position="128"/>
    </location>
</feature>
<dbReference type="EMBL" id="CP027561">
    <property type="protein sequence ID" value="QJP95500.1"/>
    <property type="molecule type" value="Genomic_DNA"/>
</dbReference>
<dbReference type="InterPro" id="IPR035897">
    <property type="entry name" value="Toll_tir_struct_dom_sf"/>
</dbReference>
<name>A0A7Z3GZV3_PSEFL</name>
<dbReference type="SUPFAM" id="SSF52200">
    <property type="entry name" value="Toll/Interleukin receptor TIR domain"/>
    <property type="match status" value="1"/>
</dbReference>
<dbReference type="InterPro" id="IPR000157">
    <property type="entry name" value="TIR_dom"/>
</dbReference>
<proteinExistence type="predicted"/>
<reference evidence="2 3" key="1">
    <citation type="submission" date="2018-03" db="EMBL/GenBank/DDBJ databases">
        <title>Complete genome sequence of Pseudomonas fluorescens sp. G7.</title>
        <authorList>
            <person name="Gao C.-H."/>
            <person name="Li Z."/>
            <person name="Cai P."/>
        </authorList>
    </citation>
    <scope>NUCLEOTIDE SEQUENCE [LARGE SCALE GENOMIC DNA]</scope>
    <source>
        <strain evidence="2 3">G7</strain>
    </source>
</reference>
<dbReference type="AlphaFoldDB" id="A0A7Z3GZV3"/>
<sequence length="272" mass="29892">MSQKMIFLSHIHEEKALALIIQQAIVEEFSGFVDVFVSSDGTSIPAGANFLKKIENGLTNCVAAIYLISNTSVKRNWINFELGAIWIRNLININEEKNEIPLLPICHSGASPSTLPSPLNNLNAISGNQASQLEFAFKSLQSAVGGRGKLKTDFNKLAEKLIDFEYTHNLGANIATAIKLLLPAKELKGLIESCERLDPTRQELCLKLENIENSIIKKVRAMANNELHSIIRIESISSGFGFGPNGSVSMESINMYLSPKLIVDAKKLILDI</sequence>
<dbReference type="GO" id="GO:0007165">
    <property type="term" value="P:signal transduction"/>
    <property type="evidence" value="ECO:0007669"/>
    <property type="project" value="InterPro"/>
</dbReference>
<evidence type="ECO:0000259" key="1">
    <source>
        <dbReference type="Pfam" id="PF13676"/>
    </source>
</evidence>
<accession>A0A7Z3GZV3</accession>
<dbReference type="Gene3D" id="3.40.50.10140">
    <property type="entry name" value="Toll/interleukin-1 receptor homology (TIR) domain"/>
    <property type="match status" value="1"/>
</dbReference>
<organism evidence="2 3">
    <name type="scientific">Pseudomonas fluorescens</name>
    <dbReference type="NCBI Taxonomy" id="294"/>
    <lineage>
        <taxon>Bacteria</taxon>
        <taxon>Pseudomonadati</taxon>
        <taxon>Pseudomonadota</taxon>
        <taxon>Gammaproteobacteria</taxon>
        <taxon>Pseudomonadales</taxon>
        <taxon>Pseudomonadaceae</taxon>
        <taxon>Pseudomonas</taxon>
    </lineage>
</organism>
<dbReference type="Pfam" id="PF13676">
    <property type="entry name" value="TIR_2"/>
    <property type="match status" value="1"/>
</dbReference>
<evidence type="ECO:0000313" key="3">
    <source>
        <dbReference type="Proteomes" id="UP000501669"/>
    </source>
</evidence>
<evidence type="ECO:0000313" key="2">
    <source>
        <dbReference type="EMBL" id="QJP95500.1"/>
    </source>
</evidence>
<dbReference type="RefSeq" id="WP_169430212.1">
    <property type="nucleotide sequence ID" value="NZ_CP027561.1"/>
</dbReference>
<dbReference type="Proteomes" id="UP000501669">
    <property type="component" value="Chromosome"/>
</dbReference>